<evidence type="ECO:0000313" key="2">
    <source>
        <dbReference type="EnsemblMetazoa" id="ADAC002471-PA"/>
    </source>
</evidence>
<dbReference type="HOGENOM" id="CLU_2147939_0_0_1"/>
<organism evidence="1">
    <name type="scientific">Anopheles darlingi</name>
    <name type="common">Mosquito</name>
    <dbReference type="NCBI Taxonomy" id="43151"/>
    <lineage>
        <taxon>Eukaryota</taxon>
        <taxon>Metazoa</taxon>
        <taxon>Ecdysozoa</taxon>
        <taxon>Arthropoda</taxon>
        <taxon>Hexapoda</taxon>
        <taxon>Insecta</taxon>
        <taxon>Pterygota</taxon>
        <taxon>Neoptera</taxon>
        <taxon>Endopterygota</taxon>
        <taxon>Diptera</taxon>
        <taxon>Nematocera</taxon>
        <taxon>Culicoidea</taxon>
        <taxon>Culicidae</taxon>
        <taxon>Anophelinae</taxon>
        <taxon>Anopheles</taxon>
    </lineage>
</organism>
<reference evidence="1" key="3">
    <citation type="journal article" date="2013" name="Nucleic Acids Res.">
        <title>The genome of Anopheles darlingi, the main neotropical malaria vector.</title>
        <authorList>
            <person name="Marinotti O."/>
            <person name="Cerqueira G.C."/>
            <person name="de Almeida L.G."/>
            <person name="Ferro M.I."/>
            <person name="Loreto E.L."/>
            <person name="Zaha A."/>
            <person name="Teixeira S.M."/>
            <person name="Wespiser A.R."/>
            <person name="Almeida E Silva A."/>
            <person name="Schlindwein A.D."/>
            <person name="Pacheco A.C."/>
            <person name="Silva A.L."/>
            <person name="Graveley B.R."/>
            <person name="Walenz B.P."/>
            <person name="Lima Bde A."/>
            <person name="Ribeiro C.A."/>
            <person name="Nunes-Silva C.G."/>
            <person name="de Carvalho C.R."/>
            <person name="Soares C.M."/>
            <person name="de Menezes C.B."/>
            <person name="Matiolli C."/>
            <person name="Caffrey D."/>
            <person name="Araujo D.A."/>
            <person name="de Oliveira D.M."/>
            <person name="Golenbock D."/>
            <person name="Grisard E.C."/>
            <person name="Fantinatti-Garboggini F."/>
            <person name="de Carvalho F.M."/>
            <person name="Barcellos F.G."/>
            <person name="Prosdocimi F."/>
            <person name="May G."/>
            <person name="Azevedo Junior G.M."/>
            <person name="Guimaraes G.M."/>
            <person name="Goldman G.H."/>
            <person name="Padilha I.Q."/>
            <person name="Batista Jda S."/>
            <person name="Ferro J.A."/>
            <person name="Ribeiro J.M."/>
            <person name="Fietto J.L."/>
            <person name="Dabbas K.M."/>
            <person name="Cerdeira L."/>
            <person name="Agnez-Lima L.F."/>
            <person name="Brocchi M."/>
            <person name="de Carvalho M.O."/>
            <person name="Teixeira Mde M."/>
            <person name="Diniz Maia Mde M."/>
            <person name="Goldman M.H."/>
            <person name="Cruz Schneider M.P."/>
            <person name="Felipe M.S."/>
            <person name="Hungria M."/>
            <person name="Nicolas M.F."/>
            <person name="Pereira M."/>
            <person name="Montes M.A."/>
            <person name="Cantao M.E."/>
            <person name="Vincentz M."/>
            <person name="Rafael M.S."/>
            <person name="Silverman N."/>
            <person name="Stoco P.H."/>
            <person name="Souza R.C."/>
            <person name="Vicentini R."/>
            <person name="Gazzinelli R.T."/>
            <person name="Neves Rde O."/>
            <person name="Silva R."/>
            <person name="Astolfi-Filho S."/>
            <person name="Maciel T.E."/>
            <person name="Urmenyi T.P."/>
            <person name="Tadei W.P."/>
            <person name="Camargo E.P."/>
            <person name="de Vasconcelos A.T."/>
        </authorList>
    </citation>
    <scope>NUCLEOTIDE SEQUENCE</scope>
</reference>
<reference evidence="1" key="2">
    <citation type="submission" date="2010-05" db="EMBL/GenBank/DDBJ databases">
        <authorList>
            <person name="Almeida L.G."/>
            <person name="Nicolas M.F."/>
            <person name="Souza R.C."/>
            <person name="Vasconcelos A.T.R."/>
        </authorList>
    </citation>
    <scope>NUCLEOTIDE SEQUENCE</scope>
</reference>
<dbReference type="EnsemblMetazoa" id="ADAC002471-RA">
    <property type="protein sequence ID" value="ADAC002471-PA"/>
    <property type="gene ID" value="ADAC002471"/>
</dbReference>
<dbReference type="Proteomes" id="UP000000673">
    <property type="component" value="Unassembled WGS sequence"/>
</dbReference>
<protein>
    <submittedName>
        <fullName evidence="1 2">Uncharacterized protein</fullName>
    </submittedName>
</protein>
<keyword evidence="3" id="KW-1185">Reference proteome</keyword>
<proteinExistence type="predicted"/>
<reference evidence="1 3" key="1">
    <citation type="journal article" date="2010" name="BMC Genomics">
        <title>Combination of measures distinguishes pre-miRNAs from other stem-loops in the genome of the newly sequenced Anopheles darlingi.</title>
        <authorList>
            <person name="Mendes N.D."/>
            <person name="Freitas A.T."/>
            <person name="Vasconcelos A.T."/>
            <person name="Sagot M.F."/>
        </authorList>
    </citation>
    <scope>NUCLEOTIDE SEQUENCE</scope>
</reference>
<dbReference type="AlphaFoldDB" id="W5JSM0"/>
<name>W5JSM0_ANODA</name>
<gene>
    <name evidence="1" type="ORF">AND_002471</name>
</gene>
<evidence type="ECO:0000313" key="3">
    <source>
        <dbReference type="Proteomes" id="UP000000673"/>
    </source>
</evidence>
<sequence length="112" mass="12227">MEQRSSAGVLEIKPKLEQNILKRQHGTATFFKGTAETNAHHHAFSELTNEWTTGRTAQTAGQGFISWTVAAATASELLLGPLGGIRFVNRQRRVLGIGDYTAGRCRRFGAAQ</sequence>
<accession>W5JSM0</accession>
<dbReference type="VEuPathDB" id="VectorBase:ADAC002471"/>
<reference evidence="2" key="4">
    <citation type="submission" date="2015-06" db="UniProtKB">
        <authorList>
            <consortium name="EnsemblMetazoa"/>
        </authorList>
    </citation>
    <scope>IDENTIFICATION</scope>
</reference>
<evidence type="ECO:0000313" key="1">
    <source>
        <dbReference type="EMBL" id="ETN65759.1"/>
    </source>
</evidence>
<dbReference type="EMBL" id="ADMH02000582">
    <property type="protein sequence ID" value="ETN65759.1"/>
    <property type="molecule type" value="Genomic_DNA"/>
</dbReference>